<evidence type="ECO:0000313" key="3">
    <source>
        <dbReference type="EMBL" id="SOD95541.1"/>
    </source>
</evidence>
<dbReference type="RefSeq" id="WP_235003195.1">
    <property type="nucleotide sequence ID" value="NZ_OCNK01000001.1"/>
</dbReference>
<dbReference type="InterPro" id="IPR015946">
    <property type="entry name" value="KH_dom-like_a/b"/>
</dbReference>
<dbReference type="Gene3D" id="3.30.300.20">
    <property type="match status" value="1"/>
</dbReference>
<dbReference type="Gene3D" id="3.30.1370.50">
    <property type="entry name" value="R3H-like domain"/>
    <property type="match status" value="1"/>
</dbReference>
<evidence type="ECO:0000256" key="1">
    <source>
        <dbReference type="SAM" id="MobiDB-lite"/>
    </source>
</evidence>
<dbReference type="EMBL" id="OCNK01000001">
    <property type="protein sequence ID" value="SOD95541.1"/>
    <property type="molecule type" value="Genomic_DNA"/>
</dbReference>
<sequence length="231" mass="24122">MSAPQQPTDTAPTDTALGDDTATRTVLTPAASGVGDPDDILEPAVDDALGADAVIEPVDTDADGAAGAAEDDEDDEDGDDLLVREGDVAGDYLERLLDILDKDGDIDLDVEGDRASVAIVGGKLTDLIGPDGATLEALQELTRLAVAQSTGVRSRLMLDVGEYRAKRRADLTTLAGETAGRVASSGQPERLSPMNPFERKVVHDVIASVAGVHSESEGEEPNRRVVVLPDR</sequence>
<name>A0A286GJ30_9ACTN</name>
<keyword evidence="4" id="KW-1185">Reference proteome</keyword>
<dbReference type="AlphaFoldDB" id="A0A286GJ30"/>
<dbReference type="SUPFAM" id="SSF82708">
    <property type="entry name" value="R3H domain"/>
    <property type="match status" value="1"/>
</dbReference>
<gene>
    <name evidence="3" type="ORF">SAMN06272739_1246</name>
</gene>
<protein>
    <submittedName>
        <fullName evidence="3">SpoIIIJ-associated protein</fullName>
    </submittedName>
</protein>
<dbReference type="InterPro" id="IPR034079">
    <property type="entry name" value="R3H_KhpB"/>
</dbReference>
<dbReference type="GO" id="GO:0003723">
    <property type="term" value="F:RNA binding"/>
    <property type="evidence" value="ECO:0007669"/>
    <property type="project" value="InterPro"/>
</dbReference>
<evidence type="ECO:0000259" key="2">
    <source>
        <dbReference type="PROSITE" id="PS51061"/>
    </source>
</evidence>
<feature type="compositionally biased region" description="Basic and acidic residues" evidence="1">
    <location>
        <begin position="214"/>
        <end position="231"/>
    </location>
</feature>
<dbReference type="PANTHER" id="PTHR35800">
    <property type="entry name" value="PROTEIN JAG"/>
    <property type="match status" value="1"/>
</dbReference>
<dbReference type="PANTHER" id="PTHR35800:SF1">
    <property type="entry name" value="RNA-BINDING PROTEIN KHPB"/>
    <property type="match status" value="1"/>
</dbReference>
<organism evidence="3 4">
    <name type="scientific">Blastococcus haudaquaticus</name>
    <dbReference type="NCBI Taxonomy" id="1938745"/>
    <lineage>
        <taxon>Bacteria</taxon>
        <taxon>Bacillati</taxon>
        <taxon>Actinomycetota</taxon>
        <taxon>Actinomycetes</taxon>
        <taxon>Geodermatophilales</taxon>
        <taxon>Geodermatophilaceae</taxon>
        <taxon>Blastococcus</taxon>
    </lineage>
</organism>
<feature type="region of interest" description="Disordered" evidence="1">
    <location>
        <begin position="212"/>
        <end position="231"/>
    </location>
</feature>
<dbReference type="Pfam" id="PF01424">
    <property type="entry name" value="R3H"/>
    <property type="match status" value="1"/>
</dbReference>
<dbReference type="CDD" id="cd02414">
    <property type="entry name" value="KH-II_Jag"/>
    <property type="match status" value="1"/>
</dbReference>
<feature type="compositionally biased region" description="Low complexity" evidence="1">
    <location>
        <begin position="1"/>
        <end position="25"/>
    </location>
</feature>
<dbReference type="CDD" id="cd02644">
    <property type="entry name" value="R3H_jag"/>
    <property type="match status" value="1"/>
</dbReference>
<feature type="domain" description="R3H" evidence="2">
    <location>
        <begin position="165"/>
        <end position="231"/>
    </location>
</feature>
<reference evidence="4" key="1">
    <citation type="submission" date="2017-09" db="EMBL/GenBank/DDBJ databases">
        <authorList>
            <person name="Varghese N."/>
            <person name="Submissions S."/>
        </authorList>
    </citation>
    <scope>NUCLEOTIDE SEQUENCE [LARGE SCALE GENOMIC DNA]</scope>
    <source>
        <strain evidence="4">DSM 44270</strain>
    </source>
</reference>
<dbReference type="SMART" id="SM00393">
    <property type="entry name" value="R3H"/>
    <property type="match status" value="1"/>
</dbReference>
<accession>A0A286GJ30</accession>
<dbReference type="InterPro" id="IPR038008">
    <property type="entry name" value="Jag_KH"/>
</dbReference>
<feature type="region of interest" description="Disordered" evidence="1">
    <location>
        <begin position="55"/>
        <end position="79"/>
    </location>
</feature>
<dbReference type="InterPro" id="IPR039247">
    <property type="entry name" value="KhpB"/>
</dbReference>
<dbReference type="Proteomes" id="UP000219482">
    <property type="component" value="Unassembled WGS sequence"/>
</dbReference>
<proteinExistence type="predicted"/>
<feature type="compositionally biased region" description="Acidic residues" evidence="1">
    <location>
        <begin position="69"/>
        <end position="79"/>
    </location>
</feature>
<dbReference type="InterPro" id="IPR036867">
    <property type="entry name" value="R3H_dom_sf"/>
</dbReference>
<dbReference type="PROSITE" id="PS51061">
    <property type="entry name" value="R3H"/>
    <property type="match status" value="1"/>
</dbReference>
<dbReference type="InterPro" id="IPR001374">
    <property type="entry name" value="R3H_dom"/>
</dbReference>
<feature type="region of interest" description="Disordered" evidence="1">
    <location>
        <begin position="1"/>
        <end position="43"/>
    </location>
</feature>
<evidence type="ECO:0000313" key="4">
    <source>
        <dbReference type="Proteomes" id="UP000219482"/>
    </source>
</evidence>